<sequence>MNISHTTHSPANGTYFGPWCIADGTLEYIGPLEHYLHKTCEGDYEIYKTNPILNDWNELQFYDNGVMIRKYKLILISYDKGASWRCLIH</sequence>
<accession>A0A6C0BX63</accession>
<organism evidence="1">
    <name type="scientific">viral metagenome</name>
    <dbReference type="NCBI Taxonomy" id="1070528"/>
    <lineage>
        <taxon>unclassified sequences</taxon>
        <taxon>metagenomes</taxon>
        <taxon>organismal metagenomes</taxon>
    </lineage>
</organism>
<protein>
    <submittedName>
        <fullName evidence="1">Uncharacterized protein</fullName>
    </submittedName>
</protein>
<proteinExistence type="predicted"/>
<evidence type="ECO:0000313" key="1">
    <source>
        <dbReference type="EMBL" id="QHS96391.1"/>
    </source>
</evidence>
<reference evidence="1" key="1">
    <citation type="journal article" date="2020" name="Nature">
        <title>Giant virus diversity and host interactions through global metagenomics.</title>
        <authorList>
            <person name="Schulz F."/>
            <person name="Roux S."/>
            <person name="Paez-Espino D."/>
            <person name="Jungbluth S."/>
            <person name="Walsh D.A."/>
            <person name="Denef V.J."/>
            <person name="McMahon K.D."/>
            <person name="Konstantinidis K.T."/>
            <person name="Eloe-Fadrosh E.A."/>
            <person name="Kyrpides N.C."/>
            <person name="Woyke T."/>
        </authorList>
    </citation>
    <scope>NUCLEOTIDE SEQUENCE</scope>
    <source>
        <strain evidence="1">GVMAG-M-3300020166-18</strain>
    </source>
</reference>
<dbReference type="EMBL" id="MN739271">
    <property type="protein sequence ID" value="QHS96391.1"/>
    <property type="molecule type" value="Genomic_DNA"/>
</dbReference>
<name>A0A6C0BX63_9ZZZZ</name>
<dbReference type="AlphaFoldDB" id="A0A6C0BX63"/>